<evidence type="ECO:0000313" key="4">
    <source>
        <dbReference type="Proteomes" id="UP000473826"/>
    </source>
</evidence>
<accession>A0A7D8Z658</accession>
<evidence type="ECO:0008006" key="5">
    <source>
        <dbReference type="Google" id="ProtNLM"/>
    </source>
</evidence>
<reference evidence="3 4" key="1">
    <citation type="journal article" date="2019" name="PLoS Genet.">
        <title>Convergent evolution of linked mating-type loci in basidiomycete fungi.</title>
        <authorList>
            <person name="Sun S."/>
            <person name="Coelho M.A."/>
            <person name="Heitman J."/>
            <person name="Nowrousian M."/>
        </authorList>
    </citation>
    <scope>NUCLEOTIDE SEQUENCE [LARGE SCALE GENOMIC DNA]</scope>
    <source>
        <strain evidence="3 4">CBS 4282</strain>
    </source>
</reference>
<evidence type="ECO:0000313" key="3">
    <source>
        <dbReference type="EMBL" id="TXT10643.1"/>
    </source>
</evidence>
<protein>
    <recommendedName>
        <fullName evidence="5">Transcription factor domain-containing protein</fullName>
    </recommendedName>
</protein>
<organism evidence="3 4">
    <name type="scientific">Vanrija humicola</name>
    <name type="common">Yeast</name>
    <name type="synonym">Cryptococcus humicola</name>
    <dbReference type="NCBI Taxonomy" id="5417"/>
    <lineage>
        <taxon>Eukaryota</taxon>
        <taxon>Fungi</taxon>
        <taxon>Dikarya</taxon>
        <taxon>Basidiomycota</taxon>
        <taxon>Agaricomycotina</taxon>
        <taxon>Tremellomycetes</taxon>
        <taxon>Trichosporonales</taxon>
        <taxon>Trichosporonaceae</taxon>
        <taxon>Vanrija</taxon>
    </lineage>
</organism>
<keyword evidence="1" id="KW-0175">Coiled coil</keyword>
<feature type="region of interest" description="Disordered" evidence="2">
    <location>
        <begin position="520"/>
        <end position="541"/>
    </location>
</feature>
<evidence type="ECO:0000256" key="1">
    <source>
        <dbReference type="SAM" id="Coils"/>
    </source>
</evidence>
<name>A0A7D8Z658_VANHU</name>
<dbReference type="Proteomes" id="UP000473826">
    <property type="component" value="Unassembled WGS sequence"/>
</dbReference>
<sequence>MRCIGALDPPCRRCRRTGATCEFVARRNAAVPLSPGPYPSHTCTELWRNDVTERLKTLEATNARLEGLLARLEHRADNGADTRAGPSSRTHIPTPQSDPPGSLGLSLPPGPVPPEYRGVWDALDRLKHELPASLAASDAWTLPAVCQLYDSFRKHMPGLHFLSQSQVSFAAPSPLLSVAILYVAAAHFPSADLAHHQPVYFEAFTRAVGTLSIPGSAIVGALKDEGNGAVSGKFDDVLGIILCGLLAIGWVDTVGLWVNAAYRLLLDGMAEERGRRQAEWRGLWEGLRTIELEHSSLHLKCPSLPFAPPDPPFLPQSTPAIPTSAAASIGELLAIMQHRMPHFVGRGIPTVWETVSSPIPAAAPSITADPDDMAAIRAWAVEIDTWYSRIAVTTTNSSMYVRSITLLNYHLHKLLVLSIFFPLRGLNATAASDREELLDSARVVLKIEATGFEVWSSWDLTIITHASLILLQAWSSGSATDDDLNLIQNHLQCLSCTQQSAPSLRHTLAARLETALQQTRTPTQRNTATLPTVSPSQSGEQSVLDTANTLSLLSQTALSGGGFSPRGGFLFMDQAPTLGILQDLPIFDDMADTAALAEWPPYLVNLFGDGADDAAA</sequence>
<dbReference type="EMBL" id="QKWK01000005">
    <property type="protein sequence ID" value="TXT10643.1"/>
    <property type="molecule type" value="Genomic_DNA"/>
</dbReference>
<dbReference type="AlphaFoldDB" id="A0A7D8Z658"/>
<evidence type="ECO:0000256" key="2">
    <source>
        <dbReference type="SAM" id="MobiDB-lite"/>
    </source>
</evidence>
<dbReference type="OrthoDB" id="39175at2759"/>
<gene>
    <name evidence="3" type="ORF">VHUM_02148</name>
</gene>
<comment type="caution">
    <text evidence="3">The sequence shown here is derived from an EMBL/GenBank/DDBJ whole genome shotgun (WGS) entry which is preliminary data.</text>
</comment>
<keyword evidence="4" id="KW-1185">Reference proteome</keyword>
<proteinExistence type="predicted"/>
<feature type="compositionally biased region" description="Polar residues" evidence="2">
    <location>
        <begin position="85"/>
        <end position="94"/>
    </location>
</feature>
<feature type="coiled-coil region" evidence="1">
    <location>
        <begin position="48"/>
        <end position="75"/>
    </location>
</feature>
<feature type="region of interest" description="Disordered" evidence="2">
    <location>
        <begin position="76"/>
        <end position="108"/>
    </location>
</feature>